<dbReference type="EMBL" id="SMTL01000016">
    <property type="protein sequence ID" value="TDK29118.1"/>
    <property type="molecule type" value="Genomic_DNA"/>
</dbReference>
<comment type="caution">
    <text evidence="1">The sequence shown here is derived from an EMBL/GenBank/DDBJ whole genome shotgun (WGS) entry which is preliminary data.</text>
</comment>
<keyword evidence="2" id="KW-1185">Reference proteome</keyword>
<dbReference type="RefSeq" id="WP_133318476.1">
    <property type="nucleotide sequence ID" value="NZ_SMTL01000016.1"/>
</dbReference>
<proteinExistence type="predicted"/>
<organism evidence="1 2">
    <name type="scientific">Rhizobium deserti</name>
    <dbReference type="NCBI Taxonomy" id="2547961"/>
    <lineage>
        <taxon>Bacteria</taxon>
        <taxon>Pseudomonadati</taxon>
        <taxon>Pseudomonadota</taxon>
        <taxon>Alphaproteobacteria</taxon>
        <taxon>Hyphomicrobiales</taxon>
        <taxon>Rhizobiaceae</taxon>
        <taxon>Rhizobium/Agrobacterium group</taxon>
        <taxon>Rhizobium</taxon>
    </lineage>
</organism>
<sequence length="154" mass="17093">MALGDELYQRINCYGIGSWLESLFARAGHSLPPAMRHADELRMDRFMGFLLTFGRLPESLPDPRDQIILLRAEGDGAAPMPFGLNAQFETVESAKHKLSNNIAGGSVSELQAGDRRVSFFLNDGGVVELRFAETMQGFDRILMARLGDFRDGRS</sequence>
<dbReference type="Proteomes" id="UP000295238">
    <property type="component" value="Unassembled WGS sequence"/>
</dbReference>
<gene>
    <name evidence="1" type="ORF">E2F50_22780</name>
</gene>
<reference evidence="1 2" key="1">
    <citation type="submission" date="2019-03" db="EMBL/GenBank/DDBJ databases">
        <title>Rhizobium sp. nov., an bacterium isolated from biocrust in Mu Us Desert.</title>
        <authorList>
            <person name="Lixiong L."/>
        </authorList>
    </citation>
    <scope>NUCLEOTIDE SEQUENCE [LARGE SCALE GENOMIC DNA]</scope>
    <source>
        <strain evidence="1 2">SPY-1</strain>
    </source>
</reference>
<accession>A0A4R5U5E4</accession>
<evidence type="ECO:0000313" key="2">
    <source>
        <dbReference type="Proteomes" id="UP000295238"/>
    </source>
</evidence>
<protein>
    <submittedName>
        <fullName evidence="1">Uncharacterized protein</fullName>
    </submittedName>
</protein>
<dbReference type="AlphaFoldDB" id="A0A4R5U5E4"/>
<name>A0A4R5U5E4_9HYPH</name>
<evidence type="ECO:0000313" key="1">
    <source>
        <dbReference type="EMBL" id="TDK29118.1"/>
    </source>
</evidence>
<dbReference type="OrthoDB" id="8004219at2"/>